<dbReference type="Gene3D" id="2.60.120.1130">
    <property type="match status" value="1"/>
</dbReference>
<dbReference type="InterPro" id="IPR024618">
    <property type="entry name" value="DUF3857"/>
</dbReference>
<proteinExistence type="predicted"/>
<organism evidence="3 4">
    <name type="scientific">Polluticaenibacter yanchengensis</name>
    <dbReference type="NCBI Taxonomy" id="3014562"/>
    <lineage>
        <taxon>Bacteria</taxon>
        <taxon>Pseudomonadati</taxon>
        <taxon>Bacteroidota</taxon>
        <taxon>Chitinophagia</taxon>
        <taxon>Chitinophagales</taxon>
        <taxon>Chitinophagaceae</taxon>
        <taxon>Polluticaenibacter</taxon>
    </lineage>
</organism>
<dbReference type="InterPro" id="IPR038765">
    <property type="entry name" value="Papain-like_cys_pep_sf"/>
</dbReference>
<dbReference type="Gene3D" id="2.60.40.3140">
    <property type="match status" value="1"/>
</dbReference>
<protein>
    <submittedName>
        <fullName evidence="3">DUF3857 domain-containing protein</fullName>
    </submittedName>
</protein>
<dbReference type="Pfam" id="PF12969">
    <property type="entry name" value="DUF3857"/>
    <property type="match status" value="1"/>
</dbReference>
<gene>
    <name evidence="3" type="ORF">O3P16_17265</name>
</gene>
<reference evidence="3 4" key="1">
    <citation type="submission" date="2022-12" db="EMBL/GenBank/DDBJ databases">
        <title>Chitinophagaceae gen. sp. nov., a new member of the family Chitinophagaceae, isolated from soil in a chemical factory.</title>
        <authorList>
            <person name="Ke Z."/>
        </authorList>
    </citation>
    <scope>NUCLEOTIDE SEQUENCE [LARGE SCALE GENOMIC DNA]</scope>
    <source>
        <strain evidence="3 4">LY-5</strain>
    </source>
</reference>
<dbReference type="Gene3D" id="3.10.620.30">
    <property type="match status" value="1"/>
</dbReference>
<evidence type="ECO:0000313" key="4">
    <source>
        <dbReference type="Proteomes" id="UP001210231"/>
    </source>
</evidence>
<dbReference type="InterPro" id="IPR002931">
    <property type="entry name" value="Transglutaminase-like"/>
</dbReference>
<comment type="caution">
    <text evidence="3">The sequence shown here is derived from an EMBL/GenBank/DDBJ whole genome shotgun (WGS) entry which is preliminary data.</text>
</comment>
<evidence type="ECO:0000259" key="1">
    <source>
        <dbReference type="Pfam" id="PF01841"/>
    </source>
</evidence>
<keyword evidence="4" id="KW-1185">Reference proteome</keyword>
<dbReference type="Proteomes" id="UP001210231">
    <property type="component" value="Unassembled WGS sequence"/>
</dbReference>
<name>A0ABT4UQU5_9BACT</name>
<feature type="domain" description="Transglutaminase-like" evidence="1">
    <location>
        <begin position="280"/>
        <end position="394"/>
    </location>
</feature>
<feature type="domain" description="DUF3857" evidence="2">
    <location>
        <begin position="67"/>
        <end position="216"/>
    </location>
</feature>
<evidence type="ECO:0000313" key="3">
    <source>
        <dbReference type="EMBL" id="MDA3616565.1"/>
    </source>
</evidence>
<dbReference type="EMBL" id="JAQGEF010000034">
    <property type="protein sequence ID" value="MDA3616565.1"/>
    <property type="molecule type" value="Genomic_DNA"/>
</dbReference>
<evidence type="ECO:0000259" key="2">
    <source>
        <dbReference type="Pfam" id="PF12969"/>
    </source>
</evidence>
<dbReference type="RefSeq" id="WP_407032895.1">
    <property type="nucleotide sequence ID" value="NZ_JAQGEF010000034.1"/>
</dbReference>
<dbReference type="SUPFAM" id="SSF54001">
    <property type="entry name" value="Cysteine proteinases"/>
    <property type="match status" value="1"/>
</dbReference>
<accession>A0ABT4UQU5</accession>
<sequence length="643" mass="74092">MYLKEKVRVLLFSLLISPGWLMSQDVEAITKMYPNALAVTANQKREMTFFMQKNTPLAQTTEEIEMLMLNDKANGIYNNYSIYNSSFEEVKNLEAYTKVPDGNKYKKIKVTDFKTKDATSRSVFYDDFKETTFNFPSLSKGAIAAVSHTELHKEIRLIGPVYFMSHMPILNMEFTINFPQSMDVRYIVKNNNGNIINITESSKGRQKTVTFSAKNINIKERYFNEAAVSYNEPHVIIYVASYQDEKNNQVPVFDSQQNFYKWNYNFLKGINTEHSNSIKELADSLTINKPDAYEKAKSIFQWVQAHIKYVAFEDGLEGFIPRQAKDVYAKRYGDCKDMSSLLTDLLLSAGLQAHFTWIGTRKIAYDYDEVHLPITDNHMISTVKIGDEWIFLDATDPNCIFGFPTQDIQGKQALIAIDNNNYKIIRVPEVTAGKNKYTDSTVLRITDNGLSGHVNVAFSGYFGNDIYNALVYKDPKDVKEYVKYKVSKGNNKFNLEDYKITYPDKDQKNVNINATFNLPDYGTRIGNEYYLNLNLDKFFNAATIDTAKRKVAVNNDYMYQAEHFTTLEIPDNYKVTYVPKDLSIKNKNYTASIKYISNASKIVVKQVIESQSIWMTPSEFNEWNTMVKELTNAYKEQIVLQKK</sequence>
<dbReference type="Pfam" id="PF01841">
    <property type="entry name" value="Transglut_core"/>
    <property type="match status" value="1"/>
</dbReference>